<feature type="transmembrane region" description="Helical" evidence="12">
    <location>
        <begin position="20"/>
        <end position="41"/>
    </location>
</feature>
<keyword evidence="9 12" id="KW-0812">Transmembrane</keyword>
<feature type="domain" description="Glycosyltransferase 2-like" evidence="13">
    <location>
        <begin position="203"/>
        <end position="395"/>
    </location>
</feature>
<keyword evidence="10 12" id="KW-1133">Transmembrane helix</keyword>
<accession>A0A8J2BJE5</accession>
<evidence type="ECO:0000256" key="7">
    <source>
        <dbReference type="ARBA" id="ARBA00022676"/>
    </source>
</evidence>
<gene>
    <name evidence="14" type="ORF">MPNT_200033</name>
</gene>
<dbReference type="PANTHER" id="PTHR43867">
    <property type="entry name" value="CELLULOSE SYNTHASE CATALYTIC SUBUNIT A [UDP-FORMING]"/>
    <property type="match status" value="1"/>
</dbReference>
<evidence type="ECO:0000256" key="1">
    <source>
        <dbReference type="ARBA" id="ARBA00004429"/>
    </source>
</evidence>
<evidence type="ECO:0000256" key="8">
    <source>
        <dbReference type="ARBA" id="ARBA00022679"/>
    </source>
</evidence>
<comment type="subcellular location">
    <subcellularLocation>
        <location evidence="1">Cell inner membrane</location>
        <topology evidence="1">Multi-pass membrane protein</topology>
    </subcellularLocation>
</comment>
<feature type="transmembrane region" description="Helical" evidence="12">
    <location>
        <begin position="539"/>
        <end position="558"/>
    </location>
</feature>
<dbReference type="Gene3D" id="3.90.550.10">
    <property type="entry name" value="Spore Coat Polysaccharide Biosynthesis Protein SpsA, Chain A"/>
    <property type="match status" value="1"/>
</dbReference>
<keyword evidence="8 14" id="KW-0808">Transferase</keyword>
<evidence type="ECO:0000256" key="2">
    <source>
        <dbReference type="ARBA" id="ARBA00005001"/>
    </source>
</evidence>
<dbReference type="Pfam" id="PF13632">
    <property type="entry name" value="Glyco_trans_2_3"/>
    <property type="match status" value="1"/>
</dbReference>
<reference evidence="14" key="1">
    <citation type="submission" date="2021-02" db="EMBL/GenBank/DDBJ databases">
        <authorList>
            <person name="Cremers G."/>
            <person name="Picone N."/>
        </authorList>
    </citation>
    <scope>NUCLEOTIDE SEQUENCE</scope>
    <source>
        <strain evidence="14">PQ17</strain>
    </source>
</reference>
<dbReference type="NCBIfam" id="NF003962">
    <property type="entry name" value="PRK05454.2-5"/>
    <property type="match status" value="1"/>
</dbReference>
<feature type="transmembrane region" description="Helical" evidence="12">
    <location>
        <begin position="53"/>
        <end position="79"/>
    </location>
</feature>
<keyword evidence="6" id="KW-0997">Cell inner membrane</keyword>
<evidence type="ECO:0000256" key="3">
    <source>
        <dbReference type="ARBA" id="ARBA00009337"/>
    </source>
</evidence>
<feature type="transmembrane region" description="Helical" evidence="12">
    <location>
        <begin position="426"/>
        <end position="447"/>
    </location>
</feature>
<evidence type="ECO:0000256" key="6">
    <source>
        <dbReference type="ARBA" id="ARBA00022519"/>
    </source>
</evidence>
<dbReference type="InterPro" id="IPR029044">
    <property type="entry name" value="Nucleotide-diphossugar_trans"/>
</dbReference>
<keyword evidence="15" id="KW-1185">Reference proteome</keyword>
<dbReference type="GO" id="GO:0016758">
    <property type="term" value="F:hexosyltransferase activity"/>
    <property type="evidence" value="ECO:0007669"/>
    <property type="project" value="TreeGrafter"/>
</dbReference>
<dbReference type="SUPFAM" id="SSF53448">
    <property type="entry name" value="Nucleotide-diphospho-sugar transferases"/>
    <property type="match status" value="1"/>
</dbReference>
<dbReference type="NCBIfam" id="NF003958">
    <property type="entry name" value="PRK05454.2-1"/>
    <property type="match status" value="1"/>
</dbReference>
<dbReference type="CDD" id="cd04191">
    <property type="entry name" value="Glucan_BSP_MdoH"/>
    <property type="match status" value="1"/>
</dbReference>
<proteinExistence type="inferred from homology"/>
<keyword evidence="5" id="KW-1003">Cell membrane</keyword>
<evidence type="ECO:0000313" key="14">
    <source>
        <dbReference type="EMBL" id="CAF0697028.1"/>
    </source>
</evidence>
<dbReference type="InterPro" id="IPR050321">
    <property type="entry name" value="Glycosyltr_2/OpgH_subfam"/>
</dbReference>
<evidence type="ECO:0000313" key="15">
    <source>
        <dbReference type="Proteomes" id="UP000663859"/>
    </source>
</evidence>
<comment type="caution">
    <text evidence="14">The sequence shown here is derived from an EMBL/GenBank/DDBJ whole genome shotgun (WGS) entry which is preliminary data.</text>
</comment>
<evidence type="ECO:0000259" key="13">
    <source>
        <dbReference type="Pfam" id="PF13632"/>
    </source>
</evidence>
<comment type="pathway">
    <text evidence="2">Glycan metabolism; osmoregulated periplasmic glucan (OPG) biosynthesis.</text>
</comment>
<feature type="transmembrane region" description="Helical" evidence="12">
    <location>
        <begin position="511"/>
        <end position="533"/>
    </location>
</feature>
<evidence type="ECO:0000256" key="12">
    <source>
        <dbReference type="SAM" id="Phobius"/>
    </source>
</evidence>
<comment type="similarity">
    <text evidence="3">Belongs to the glycosyltransferase 2 family. OpgH subfamily.</text>
</comment>
<dbReference type="EMBL" id="CAJNOB010000013">
    <property type="protein sequence ID" value="CAF0697028.1"/>
    <property type="molecule type" value="Genomic_DNA"/>
</dbReference>
<feature type="transmembrane region" description="Helical" evidence="12">
    <location>
        <begin position="467"/>
        <end position="490"/>
    </location>
</feature>
<protein>
    <recommendedName>
        <fullName evidence="4">Glucans biosynthesis glucosyltransferase H</fullName>
    </recommendedName>
</protein>
<dbReference type="Proteomes" id="UP000663859">
    <property type="component" value="Unassembled WGS sequence"/>
</dbReference>
<sequence>MKNPPRLGEIAPDVLPFRRVSFFGTVAGFTFLGTWLFYRLLKPGGIHAREEILLFLFVLLFSQIAYGSALALFGFFQWLRGGDPLDLGSLVRLDKSPRLEGVATAVVMPIFNEPVGRVFAAIEKMFVSLREEGYEQSFDFFILSDSNDPAVWIEEEKAWFHLCQKLGAFGKIFYRKRRLMTHGKSGNIADFCRRWGRRYRYMIVLDADSIMTGKLLVRLVAAMEANPRAGIIQTAPKLVRGRSLFRRIQQFSFHLCAPLFFAGSHFWQLPGGTYWGHNAIIRLEPFMRHCDLPDLPGPGKLRLHIMSHDTVEAALMRKAGYQIWFAYAEDGSYEEGPTHWIESLGRDRRWCQGNLQHFWFLFAPSIPFSSRVHIYLGLMSYLSSPLWLVFILLSTWEAYRNQRFAVLSSLIDSYATLQLGHTGEKLLALTVTLLFLPKFLGMIRLFSLSSLYGGPLSIVVSSLLESLFWAIVAPVQMLFYTGFVGLALLGQKIPWRSPGRSESGGISWRDAWATFGPVSLVGACATIAVWHWIPFFFWVLSPIVFAWTLAVPVAWVTGSVRLGEVTRRLGLFLIPEELSPPKELLGLDVGLPVEGQSDGVVPYRWLAQVILDPYCHALHLLLLRRPKSGKEKLRARYGELARVLVQEGPEKLSARERWALLWDAETVARLHETIWTLPSDRLAPYWRMAIEAFQRKILQGLAASLSTSGKGIVAREQLKQRSSEE</sequence>
<dbReference type="GO" id="GO:0005886">
    <property type="term" value="C:plasma membrane"/>
    <property type="evidence" value="ECO:0007669"/>
    <property type="project" value="UniProtKB-SubCell"/>
</dbReference>
<dbReference type="AlphaFoldDB" id="A0A8J2BJE5"/>
<evidence type="ECO:0000256" key="9">
    <source>
        <dbReference type="ARBA" id="ARBA00022692"/>
    </source>
</evidence>
<keyword evidence="7 14" id="KW-0328">Glycosyltransferase</keyword>
<evidence type="ECO:0000256" key="10">
    <source>
        <dbReference type="ARBA" id="ARBA00022989"/>
    </source>
</evidence>
<evidence type="ECO:0000256" key="11">
    <source>
        <dbReference type="ARBA" id="ARBA00023136"/>
    </source>
</evidence>
<dbReference type="InterPro" id="IPR001173">
    <property type="entry name" value="Glyco_trans_2-like"/>
</dbReference>
<evidence type="ECO:0000256" key="4">
    <source>
        <dbReference type="ARBA" id="ARBA00020585"/>
    </source>
</evidence>
<dbReference type="RefSeq" id="WP_174583142.1">
    <property type="nucleotide sequence ID" value="NZ_CAJNOB010000013.1"/>
</dbReference>
<organism evidence="14 15">
    <name type="scientific">Candidatus Methylacidithermus pantelleriae</name>
    <dbReference type="NCBI Taxonomy" id="2744239"/>
    <lineage>
        <taxon>Bacteria</taxon>
        <taxon>Pseudomonadati</taxon>
        <taxon>Verrucomicrobiota</taxon>
        <taxon>Methylacidiphilae</taxon>
        <taxon>Methylacidiphilales</taxon>
        <taxon>Methylacidiphilaceae</taxon>
        <taxon>Candidatus Methylacidithermus</taxon>
    </lineage>
</organism>
<feature type="transmembrane region" description="Helical" evidence="12">
    <location>
        <begin position="372"/>
        <end position="393"/>
    </location>
</feature>
<evidence type="ECO:0000256" key="5">
    <source>
        <dbReference type="ARBA" id="ARBA00022475"/>
    </source>
</evidence>
<keyword evidence="11 12" id="KW-0472">Membrane</keyword>
<name>A0A8J2BJE5_9BACT</name>
<dbReference type="PANTHER" id="PTHR43867:SF5">
    <property type="entry name" value="GLUCANS BIOSYNTHESIS GLUCOSYLTRANSFERASE H"/>
    <property type="match status" value="1"/>
</dbReference>